<sequence length="146" mass="15946">MGLQAQAGRHKQSWSRGSLPKLVQIYGNGSVMSKFWRSLDPGWLSDSGYAIHLLHEKVSPTSCQKTAGGGVDRSKIPLPKMPSKGYNAVPKSHAVFSKSGDETPYFQDSHMITPKSSGKKERPDRDSGRANATRSTMRGAPNKMES</sequence>
<feature type="region of interest" description="Disordered" evidence="1">
    <location>
        <begin position="61"/>
        <end position="146"/>
    </location>
</feature>
<organism evidence="2 3">
    <name type="scientific">Phytophthora megakarya</name>
    <dbReference type="NCBI Taxonomy" id="4795"/>
    <lineage>
        <taxon>Eukaryota</taxon>
        <taxon>Sar</taxon>
        <taxon>Stramenopiles</taxon>
        <taxon>Oomycota</taxon>
        <taxon>Peronosporomycetes</taxon>
        <taxon>Peronosporales</taxon>
        <taxon>Peronosporaceae</taxon>
        <taxon>Phytophthora</taxon>
    </lineage>
</organism>
<keyword evidence="3" id="KW-1185">Reference proteome</keyword>
<evidence type="ECO:0000313" key="2">
    <source>
        <dbReference type="EMBL" id="OWZ12859.1"/>
    </source>
</evidence>
<proteinExistence type="predicted"/>
<evidence type="ECO:0000256" key="1">
    <source>
        <dbReference type="SAM" id="MobiDB-lite"/>
    </source>
</evidence>
<comment type="caution">
    <text evidence="2">The sequence shown here is derived from an EMBL/GenBank/DDBJ whole genome shotgun (WGS) entry which is preliminary data.</text>
</comment>
<name>A0A225W6R8_9STRA</name>
<gene>
    <name evidence="2" type="ORF">PHMEG_00013907</name>
</gene>
<reference evidence="3" key="1">
    <citation type="submission" date="2017-03" db="EMBL/GenBank/DDBJ databases">
        <title>Phytopthora megakarya and P. palmivora, two closely related causual agents of cacao black pod achieved similar genome size and gene model numbers by different mechanisms.</title>
        <authorList>
            <person name="Ali S."/>
            <person name="Shao J."/>
            <person name="Larry D.J."/>
            <person name="Kronmiller B."/>
            <person name="Shen D."/>
            <person name="Strem M.D."/>
            <person name="Melnick R.L."/>
            <person name="Guiltinan M.J."/>
            <person name="Tyler B.M."/>
            <person name="Meinhardt L.W."/>
            <person name="Bailey B.A."/>
        </authorList>
    </citation>
    <scope>NUCLEOTIDE SEQUENCE [LARGE SCALE GENOMIC DNA]</scope>
    <source>
        <strain evidence="3">zdho120</strain>
    </source>
</reference>
<dbReference type="Proteomes" id="UP000198211">
    <property type="component" value="Unassembled WGS sequence"/>
</dbReference>
<dbReference type="AlphaFoldDB" id="A0A225W6R8"/>
<accession>A0A225W6R8</accession>
<protein>
    <submittedName>
        <fullName evidence="2">Uncharacterized protein</fullName>
    </submittedName>
</protein>
<evidence type="ECO:0000313" key="3">
    <source>
        <dbReference type="Proteomes" id="UP000198211"/>
    </source>
</evidence>
<feature type="compositionally biased region" description="Basic and acidic residues" evidence="1">
    <location>
        <begin position="118"/>
        <end position="128"/>
    </location>
</feature>
<dbReference type="EMBL" id="NBNE01001733">
    <property type="protein sequence ID" value="OWZ12859.1"/>
    <property type="molecule type" value="Genomic_DNA"/>
</dbReference>